<dbReference type="AlphaFoldDB" id="A0A9Q3HUL2"/>
<reference evidence="2" key="1">
    <citation type="submission" date="2021-03" db="EMBL/GenBank/DDBJ databases">
        <title>Draft genome sequence of rust myrtle Austropuccinia psidii MF-1, a brazilian biotype.</title>
        <authorList>
            <person name="Quecine M.C."/>
            <person name="Pachon D.M.R."/>
            <person name="Bonatelli M.L."/>
            <person name="Correr F.H."/>
            <person name="Franceschini L.M."/>
            <person name="Leite T.F."/>
            <person name="Margarido G.R.A."/>
            <person name="Almeida C.A."/>
            <person name="Ferrarezi J.A."/>
            <person name="Labate C.A."/>
        </authorList>
    </citation>
    <scope>NUCLEOTIDE SEQUENCE</scope>
    <source>
        <strain evidence="2">MF-1</strain>
    </source>
</reference>
<organism evidence="2 3">
    <name type="scientific">Austropuccinia psidii MF-1</name>
    <dbReference type="NCBI Taxonomy" id="1389203"/>
    <lineage>
        <taxon>Eukaryota</taxon>
        <taxon>Fungi</taxon>
        <taxon>Dikarya</taxon>
        <taxon>Basidiomycota</taxon>
        <taxon>Pucciniomycotina</taxon>
        <taxon>Pucciniomycetes</taxon>
        <taxon>Pucciniales</taxon>
        <taxon>Sphaerophragmiaceae</taxon>
        <taxon>Austropuccinia</taxon>
    </lineage>
</organism>
<gene>
    <name evidence="2" type="ORF">O181_054705</name>
</gene>
<evidence type="ECO:0000313" key="3">
    <source>
        <dbReference type="Proteomes" id="UP000765509"/>
    </source>
</evidence>
<feature type="compositionally biased region" description="Basic and acidic residues" evidence="1">
    <location>
        <begin position="42"/>
        <end position="52"/>
    </location>
</feature>
<evidence type="ECO:0000256" key="1">
    <source>
        <dbReference type="SAM" id="MobiDB-lite"/>
    </source>
</evidence>
<protein>
    <submittedName>
        <fullName evidence="2">Uncharacterized protein</fullName>
    </submittedName>
</protein>
<accession>A0A9Q3HUL2</accession>
<evidence type="ECO:0000313" key="2">
    <source>
        <dbReference type="EMBL" id="MBW0514990.1"/>
    </source>
</evidence>
<sequence>MPCRSVEKLYELLPDCDKISRPSQHLKVTQWVASIDGKEIHDAFNSRMEEKQPPTTQQSSKNSPNSQKQKFQHEKSSQRLRKKGKGKAPDTQTYSQGYRIPHIQRDAMENVARTMIELQKKEEARLKYQK</sequence>
<dbReference type="Proteomes" id="UP000765509">
    <property type="component" value="Unassembled WGS sequence"/>
</dbReference>
<feature type="compositionally biased region" description="Low complexity" evidence="1">
    <location>
        <begin position="57"/>
        <end position="69"/>
    </location>
</feature>
<feature type="region of interest" description="Disordered" evidence="1">
    <location>
        <begin position="42"/>
        <end position="102"/>
    </location>
</feature>
<keyword evidence="3" id="KW-1185">Reference proteome</keyword>
<comment type="caution">
    <text evidence="2">The sequence shown here is derived from an EMBL/GenBank/DDBJ whole genome shotgun (WGS) entry which is preliminary data.</text>
</comment>
<proteinExistence type="predicted"/>
<name>A0A9Q3HUL2_9BASI</name>
<dbReference type="EMBL" id="AVOT02024374">
    <property type="protein sequence ID" value="MBW0514990.1"/>
    <property type="molecule type" value="Genomic_DNA"/>
</dbReference>